<comment type="caution">
    <text evidence="1">The sequence shown here is derived from an EMBL/GenBank/DDBJ whole genome shotgun (WGS) entry which is preliminary data.</text>
</comment>
<organism evidence="1">
    <name type="scientific">marine sediment metagenome</name>
    <dbReference type="NCBI Taxonomy" id="412755"/>
    <lineage>
        <taxon>unclassified sequences</taxon>
        <taxon>metagenomes</taxon>
        <taxon>ecological metagenomes</taxon>
    </lineage>
</organism>
<proteinExistence type="predicted"/>
<dbReference type="EMBL" id="LAZR01028909">
    <property type="protein sequence ID" value="KKL61141.1"/>
    <property type="molecule type" value="Genomic_DNA"/>
</dbReference>
<protein>
    <submittedName>
        <fullName evidence="1">Uncharacterized protein</fullName>
    </submittedName>
</protein>
<gene>
    <name evidence="1" type="ORF">LCGC14_2198230</name>
</gene>
<accession>A0A0F9E4M3</accession>
<sequence>MAEKLYTQADLEALLREEREKFRELSNAISQHTA</sequence>
<name>A0A0F9E4M3_9ZZZZ</name>
<dbReference type="AlphaFoldDB" id="A0A0F9E4M3"/>
<feature type="non-terminal residue" evidence="1">
    <location>
        <position position="34"/>
    </location>
</feature>
<reference evidence="1" key="1">
    <citation type="journal article" date="2015" name="Nature">
        <title>Complex archaea that bridge the gap between prokaryotes and eukaryotes.</title>
        <authorList>
            <person name="Spang A."/>
            <person name="Saw J.H."/>
            <person name="Jorgensen S.L."/>
            <person name="Zaremba-Niedzwiedzka K."/>
            <person name="Martijn J."/>
            <person name="Lind A.E."/>
            <person name="van Eijk R."/>
            <person name="Schleper C."/>
            <person name="Guy L."/>
            <person name="Ettema T.J."/>
        </authorList>
    </citation>
    <scope>NUCLEOTIDE SEQUENCE</scope>
</reference>
<evidence type="ECO:0000313" key="1">
    <source>
        <dbReference type="EMBL" id="KKL61141.1"/>
    </source>
</evidence>